<accession>V6I0I0</accession>
<protein>
    <submittedName>
        <fullName evidence="1">Uncharacterized protein</fullName>
    </submittedName>
</protein>
<keyword evidence="2" id="KW-1185">Reference proteome</keyword>
<comment type="caution">
    <text evidence="1">The sequence shown here is derived from an EMBL/GenBank/DDBJ whole genome shotgun (WGS) entry which is preliminary data.</text>
</comment>
<name>V6I0I0_9LEPT</name>
<dbReference type="AlphaFoldDB" id="V6I0I0"/>
<evidence type="ECO:0000313" key="2">
    <source>
        <dbReference type="Proteomes" id="UP000018747"/>
    </source>
</evidence>
<evidence type="ECO:0000313" key="1">
    <source>
        <dbReference type="EMBL" id="EQA62787.1"/>
    </source>
</evidence>
<proteinExistence type="predicted"/>
<organism evidence="1 2">
    <name type="scientific">Leptospira alexanderi serovar Manhao 3 str. L 60</name>
    <dbReference type="NCBI Taxonomy" id="1049759"/>
    <lineage>
        <taxon>Bacteria</taxon>
        <taxon>Pseudomonadati</taxon>
        <taxon>Spirochaetota</taxon>
        <taxon>Spirochaetia</taxon>
        <taxon>Leptospirales</taxon>
        <taxon>Leptospiraceae</taxon>
        <taxon>Leptospira</taxon>
    </lineage>
</organism>
<sequence length="43" mass="5282">MEEYYNLRILFFVKRKRIGISKNLFLSNLKKQKAGFIRLFDRS</sequence>
<dbReference type="EMBL" id="AHMT02000027">
    <property type="protein sequence ID" value="EQA62787.1"/>
    <property type="molecule type" value="Genomic_DNA"/>
</dbReference>
<gene>
    <name evidence="1" type="ORF">LEP1GSC062_1163</name>
</gene>
<dbReference type="Proteomes" id="UP000018747">
    <property type="component" value="Unassembled WGS sequence"/>
</dbReference>
<reference evidence="1" key="1">
    <citation type="submission" date="2013-05" db="EMBL/GenBank/DDBJ databases">
        <authorList>
            <person name="Harkins D.M."/>
            <person name="Durkin A.S."/>
            <person name="Brinkac L.M."/>
            <person name="Haft D.H."/>
            <person name="Selengut J.D."/>
            <person name="Sanka R."/>
            <person name="DePew J."/>
            <person name="Purushe J."/>
            <person name="Hartskeerl R.A."/>
            <person name="Ahmed A."/>
            <person name="van der Linden H."/>
            <person name="Goris M.G.A."/>
            <person name="Vinetz J.M."/>
            <person name="Sutton G.G."/>
            <person name="Nierman W.C."/>
            <person name="Fouts D.E."/>
        </authorList>
    </citation>
    <scope>NUCLEOTIDE SEQUENCE [LARGE SCALE GENOMIC DNA]</scope>
    <source>
        <strain evidence="1">L 60</strain>
    </source>
</reference>